<feature type="compositionally biased region" description="Acidic residues" evidence="1">
    <location>
        <begin position="85"/>
        <end position="98"/>
    </location>
</feature>
<reference evidence="2" key="2">
    <citation type="submission" date="2021-08" db="EMBL/GenBank/DDBJ databases">
        <authorList>
            <person name="Gostincar C."/>
            <person name="Sun X."/>
            <person name="Song Z."/>
            <person name="Gunde-Cimerman N."/>
        </authorList>
    </citation>
    <scope>NUCLEOTIDE SEQUENCE</scope>
    <source>
        <strain evidence="2">EXF-9911</strain>
    </source>
</reference>
<feature type="non-terminal residue" evidence="2">
    <location>
        <position position="149"/>
    </location>
</feature>
<protein>
    <submittedName>
        <fullName evidence="2">Uncharacterized protein</fullName>
    </submittedName>
</protein>
<comment type="caution">
    <text evidence="2">The sequence shown here is derived from an EMBL/GenBank/DDBJ whole genome shotgun (WGS) entry which is preliminary data.</text>
</comment>
<evidence type="ECO:0000256" key="1">
    <source>
        <dbReference type="SAM" id="MobiDB-lite"/>
    </source>
</evidence>
<name>A0A9P8J979_AURME</name>
<reference evidence="2" key="1">
    <citation type="journal article" date="2021" name="J Fungi (Basel)">
        <title>Virulence traits and population genomics of the black yeast Aureobasidium melanogenum.</title>
        <authorList>
            <person name="Cernosa A."/>
            <person name="Sun X."/>
            <person name="Gostincar C."/>
            <person name="Fang C."/>
            <person name="Gunde-Cimerman N."/>
            <person name="Song Z."/>
        </authorList>
    </citation>
    <scope>NUCLEOTIDE SEQUENCE</scope>
    <source>
        <strain evidence="2">EXF-9911</strain>
    </source>
</reference>
<sequence length="149" mass="16998">MEPSTSRWTTVKSFARAAWWNIKCAAILPMWRPNGKCPFDRLPGHKYYDGVIEPFVDLEPYTDNMPWQEYTVSSNPGGPAKPEREDDPEGKEDPDPEEEHEKDPDSEGEGEEDPDDDDDDDSDDDDPDDESDDDDPDDDDPDDEDTDDE</sequence>
<gene>
    <name evidence="2" type="ORF">KCU76_g7549</name>
</gene>
<dbReference type="AlphaFoldDB" id="A0A9P8J979"/>
<dbReference type="Proteomes" id="UP000779574">
    <property type="component" value="Unassembled WGS sequence"/>
</dbReference>
<organism evidence="2 3">
    <name type="scientific">Aureobasidium melanogenum</name>
    <name type="common">Aureobasidium pullulans var. melanogenum</name>
    <dbReference type="NCBI Taxonomy" id="46634"/>
    <lineage>
        <taxon>Eukaryota</taxon>
        <taxon>Fungi</taxon>
        <taxon>Dikarya</taxon>
        <taxon>Ascomycota</taxon>
        <taxon>Pezizomycotina</taxon>
        <taxon>Dothideomycetes</taxon>
        <taxon>Dothideomycetidae</taxon>
        <taxon>Dothideales</taxon>
        <taxon>Saccotheciaceae</taxon>
        <taxon>Aureobasidium</taxon>
    </lineage>
</organism>
<feature type="compositionally biased region" description="Acidic residues" evidence="1">
    <location>
        <begin position="106"/>
        <end position="149"/>
    </location>
</feature>
<proteinExistence type="predicted"/>
<accession>A0A9P8J979</accession>
<evidence type="ECO:0000313" key="2">
    <source>
        <dbReference type="EMBL" id="KAG9691293.1"/>
    </source>
</evidence>
<feature type="region of interest" description="Disordered" evidence="1">
    <location>
        <begin position="66"/>
        <end position="149"/>
    </location>
</feature>
<dbReference type="EMBL" id="JAHFXF010000274">
    <property type="protein sequence ID" value="KAG9691293.1"/>
    <property type="molecule type" value="Genomic_DNA"/>
</dbReference>
<evidence type="ECO:0000313" key="3">
    <source>
        <dbReference type="Proteomes" id="UP000779574"/>
    </source>
</evidence>